<comment type="caution">
    <text evidence="3">The sequence shown here is derived from an EMBL/GenBank/DDBJ whole genome shotgun (WGS) entry which is preliminary data.</text>
</comment>
<dbReference type="Pfam" id="PF17667">
    <property type="entry name" value="Pkinase_fungal"/>
    <property type="match status" value="2"/>
</dbReference>
<dbReference type="Proteomes" id="UP000521943">
    <property type="component" value="Unassembled WGS sequence"/>
</dbReference>
<feature type="domain" description="Fungal-type protein kinase" evidence="2">
    <location>
        <begin position="208"/>
        <end position="396"/>
    </location>
</feature>
<evidence type="ECO:0000256" key="1">
    <source>
        <dbReference type="SAM" id="MobiDB-lite"/>
    </source>
</evidence>
<protein>
    <recommendedName>
        <fullName evidence="2">Fungal-type protein kinase domain-containing protein</fullName>
    </recommendedName>
</protein>
<dbReference type="InterPro" id="IPR011009">
    <property type="entry name" value="Kinase-like_dom_sf"/>
</dbReference>
<feature type="compositionally biased region" description="Polar residues" evidence="1">
    <location>
        <begin position="664"/>
        <end position="675"/>
    </location>
</feature>
<organism evidence="3 4">
    <name type="scientific">Ephemerocybe angulata</name>
    <dbReference type="NCBI Taxonomy" id="980116"/>
    <lineage>
        <taxon>Eukaryota</taxon>
        <taxon>Fungi</taxon>
        <taxon>Dikarya</taxon>
        <taxon>Basidiomycota</taxon>
        <taxon>Agaricomycotina</taxon>
        <taxon>Agaricomycetes</taxon>
        <taxon>Agaricomycetidae</taxon>
        <taxon>Agaricales</taxon>
        <taxon>Agaricineae</taxon>
        <taxon>Psathyrellaceae</taxon>
        <taxon>Ephemerocybe</taxon>
    </lineage>
</organism>
<dbReference type="GO" id="GO:0004672">
    <property type="term" value="F:protein kinase activity"/>
    <property type="evidence" value="ECO:0007669"/>
    <property type="project" value="InterPro"/>
</dbReference>
<feature type="region of interest" description="Disordered" evidence="1">
    <location>
        <begin position="37"/>
        <end position="65"/>
    </location>
</feature>
<feature type="region of interest" description="Disordered" evidence="1">
    <location>
        <begin position="663"/>
        <end position="820"/>
    </location>
</feature>
<dbReference type="PANTHER" id="PTHR38248:SF2">
    <property type="entry name" value="FUNK1 11"/>
    <property type="match status" value="1"/>
</dbReference>
<dbReference type="InterPro" id="IPR040976">
    <property type="entry name" value="Pkinase_fungal"/>
</dbReference>
<feature type="domain" description="Fungal-type protein kinase" evidence="2">
    <location>
        <begin position="417"/>
        <end position="545"/>
    </location>
</feature>
<dbReference type="AlphaFoldDB" id="A0A8H6IA68"/>
<dbReference type="InterPro" id="IPR008266">
    <property type="entry name" value="Tyr_kinase_AS"/>
</dbReference>
<dbReference type="EMBL" id="JACGCI010000011">
    <property type="protein sequence ID" value="KAF6760724.1"/>
    <property type="molecule type" value="Genomic_DNA"/>
</dbReference>
<keyword evidence="4" id="KW-1185">Reference proteome</keyword>
<sequence>MPSLAKASRSTIQPRIHWTRARARAAQAIEREPPVANSDLPIAVGTSSSTRKVPPVEEAEDPVAGPHMRKLKAEIALELGEEVTIVGEEWTKSLYAEVVGDTALDAFLASVASGYRQDEGRWANLPKGPSEVSELYEPIFDIVSHIISELGEPCGEGATRVVVNSHTSRFTQPKFKALCPDISIKATGASFQRGREIDDYLDGVGYASVASVFDVRLEGRSNDIDQAIQAGFYCRQIFMRQPNRNFVRSLVITEHSVRMLHYDRSGFYLTPLIDIHNNPRTFIRLVLGLSSPDESVLGLDTSIQWTINPATGMKTAGIIKTVDADGQPITYNLDMGRPPFYRGSIFGRGTTCWYANHSETGSDVVIKDIWRTRGKTSECDFLAAAQGVDGVVQMISFQDRCAETLAYRPPDFSTNGFEPRVKSRTTMPHYGKSIQHFTSRYQAISALRDALAGYRALRAKGILHRDVSSHNILLGSSGGARGCRGVLIDLDMAAWTWDLTRLRAETGLGQRRYQSHSVLYNHRLSLPPRHDHLDDLESFFHVLCNLVLLYEAPGKISKETEEEFALCDVERVVTAGNAKINFMCYPIAIQCWWGDPCRQLFGAFQSIVDNIGQQKHTFYLDRELTPEAKRDGMEAIAEEKEDIYDKVIELFDEALADIEAEDAGSTTVPATTSADSPAEQPPTVTNLKRCSGEEHPDAPPPKRPSPTCPKDSESFEQEDLVSPGLPVSPIGAGAVAPAIDHAPAPTIPASPIVPSDEVKAGTSLKRRLDDDTLDNPPPPKRSRPSKPAAPPKPRKRALKAPAALPPPPQGVRRSARLNRC</sequence>
<evidence type="ECO:0000313" key="4">
    <source>
        <dbReference type="Proteomes" id="UP000521943"/>
    </source>
</evidence>
<accession>A0A8H6IA68</accession>
<reference evidence="3 4" key="1">
    <citation type="submission" date="2020-07" db="EMBL/GenBank/DDBJ databases">
        <title>Comparative genomics of pyrophilous fungi reveals a link between fire events and developmental genes.</title>
        <authorList>
            <consortium name="DOE Joint Genome Institute"/>
            <person name="Steindorff A.S."/>
            <person name="Carver A."/>
            <person name="Calhoun S."/>
            <person name="Stillman K."/>
            <person name="Liu H."/>
            <person name="Lipzen A."/>
            <person name="Pangilinan J."/>
            <person name="Labutti K."/>
            <person name="Bruns T.D."/>
            <person name="Grigoriev I.V."/>
        </authorList>
    </citation>
    <scope>NUCLEOTIDE SEQUENCE [LARGE SCALE GENOMIC DNA]</scope>
    <source>
        <strain evidence="3 4">CBS 144469</strain>
    </source>
</reference>
<dbReference type="Gene3D" id="1.10.510.10">
    <property type="entry name" value="Transferase(Phosphotransferase) domain 1"/>
    <property type="match status" value="1"/>
</dbReference>
<proteinExistence type="predicted"/>
<name>A0A8H6IA68_9AGAR</name>
<evidence type="ECO:0000313" key="3">
    <source>
        <dbReference type="EMBL" id="KAF6760724.1"/>
    </source>
</evidence>
<gene>
    <name evidence="3" type="ORF">DFP72DRAFT_55005</name>
</gene>
<dbReference type="PANTHER" id="PTHR38248">
    <property type="entry name" value="FUNK1 6"/>
    <property type="match status" value="1"/>
</dbReference>
<dbReference type="OrthoDB" id="5584477at2759"/>
<dbReference type="PROSITE" id="PS00109">
    <property type="entry name" value="PROTEIN_KINASE_TYR"/>
    <property type="match status" value="1"/>
</dbReference>
<feature type="compositionally biased region" description="Pro residues" evidence="1">
    <location>
        <begin position="698"/>
        <end position="707"/>
    </location>
</feature>
<dbReference type="SUPFAM" id="SSF56112">
    <property type="entry name" value="Protein kinase-like (PK-like)"/>
    <property type="match status" value="1"/>
</dbReference>
<evidence type="ECO:0000259" key="2">
    <source>
        <dbReference type="Pfam" id="PF17667"/>
    </source>
</evidence>